<dbReference type="PANTHER" id="PTHR47197">
    <property type="entry name" value="PROTEIN NIRF"/>
    <property type="match status" value="1"/>
</dbReference>
<gene>
    <name evidence="2" type="primary">peaD</name>
    <name evidence="2" type="ORF">SM757_06375</name>
</gene>
<accession>A0ABU5IAQ7</accession>
<keyword evidence="3" id="KW-1185">Reference proteome</keyword>
<feature type="chain" id="PRO_5046197148" evidence="1">
    <location>
        <begin position="29"/>
        <end position="368"/>
    </location>
</feature>
<dbReference type="InterPro" id="IPR051200">
    <property type="entry name" value="Host-pathogen_enzymatic-act"/>
</dbReference>
<dbReference type="InterPro" id="IPR015943">
    <property type="entry name" value="WD40/YVTN_repeat-like_dom_sf"/>
</dbReference>
<comment type="caution">
    <text evidence="2">The sequence shown here is derived from an EMBL/GenBank/DDBJ whole genome shotgun (WGS) entry which is preliminary data.</text>
</comment>
<organism evidence="2 3">
    <name type="scientific">Azohydromonas lata</name>
    <dbReference type="NCBI Taxonomy" id="45677"/>
    <lineage>
        <taxon>Bacteria</taxon>
        <taxon>Pseudomonadati</taxon>
        <taxon>Pseudomonadota</taxon>
        <taxon>Betaproteobacteria</taxon>
        <taxon>Burkholderiales</taxon>
        <taxon>Sphaerotilaceae</taxon>
        <taxon>Azohydromonas</taxon>
    </lineage>
</organism>
<dbReference type="InterPro" id="IPR023879">
    <property type="entry name" value="QH-AmDH_bsu"/>
</dbReference>
<dbReference type="RefSeq" id="WP_066342876.1">
    <property type="nucleotide sequence ID" value="NZ_JAXOJX010000006.1"/>
</dbReference>
<dbReference type="EMBL" id="JAXOJX010000006">
    <property type="protein sequence ID" value="MDZ5456194.1"/>
    <property type="molecule type" value="Genomic_DNA"/>
</dbReference>
<dbReference type="NCBIfam" id="TIGR03907">
    <property type="entry name" value="QH_beta"/>
    <property type="match status" value="1"/>
</dbReference>
<dbReference type="Proteomes" id="UP001293718">
    <property type="component" value="Unassembled WGS sequence"/>
</dbReference>
<dbReference type="PANTHER" id="PTHR47197:SF3">
    <property type="entry name" value="DIHYDRO-HEME D1 DEHYDROGENASE"/>
    <property type="match status" value="1"/>
</dbReference>
<dbReference type="Gene3D" id="2.130.10.10">
    <property type="entry name" value="YVTN repeat-like/Quinoprotein amine dehydrogenase"/>
    <property type="match status" value="1"/>
</dbReference>
<dbReference type="InterPro" id="IPR011044">
    <property type="entry name" value="Quino_amine_DH_bsu"/>
</dbReference>
<evidence type="ECO:0000313" key="2">
    <source>
        <dbReference type="EMBL" id="MDZ5456194.1"/>
    </source>
</evidence>
<dbReference type="SUPFAM" id="SSF50969">
    <property type="entry name" value="YVTN repeat-like/Quinoprotein amine dehydrogenase"/>
    <property type="match status" value="1"/>
</dbReference>
<feature type="signal peptide" evidence="1">
    <location>
        <begin position="1"/>
        <end position="28"/>
    </location>
</feature>
<proteinExistence type="predicted"/>
<evidence type="ECO:0000313" key="3">
    <source>
        <dbReference type="Proteomes" id="UP001293718"/>
    </source>
</evidence>
<reference evidence="2 3" key="1">
    <citation type="submission" date="2023-11" db="EMBL/GenBank/DDBJ databases">
        <title>Draft genome of Azohydromonas lata strain H1 (DSM1123), a polyhydroxyalkanoate producer.</title>
        <authorList>
            <person name="Traversa D."/>
            <person name="D'Addabbo P."/>
            <person name="Pazzani C."/>
            <person name="Manzari C."/>
            <person name="Chiara M."/>
            <person name="Scrascia M."/>
        </authorList>
    </citation>
    <scope>NUCLEOTIDE SEQUENCE [LARGE SCALE GENOMIC DNA]</scope>
    <source>
        <strain evidence="2 3">H1</strain>
    </source>
</reference>
<keyword evidence="1" id="KW-0732">Signal</keyword>
<sequence>MKHSRSTRLALRAGAAALLATLAAAAAAKDFIVTACRPGTLVVIDAQERKVVHAHPLPNGSRSHGPGAVVISPDGKVAYVLHNHWETVSGLDIDTGKEVFRAELSAGSLRGKSFNGMDLSPDGKELAVYVVRNEILPGEYQAQAPHIAVFDTSAGVGALPVRTLPAPRRVGNLLWAPNGKTLYAFGWEMLKLDPQTGAVQGMHPFRTWKRANFGQADTLNFWPQHEQTQVFVSPYFVPRTDKKADSPEAVKAGLWTLDLATDKVRFKEFENASVVLFSSVVNPANRDEVFTVFNQLTRTDLRTGKSERVDLDHSFYSVNMASDGSEVYVGGAQGEVAFYDSRTLKKLGAVQMPGSADQSAASLRVVRR</sequence>
<name>A0ABU5IAQ7_9BURK</name>
<evidence type="ECO:0000256" key="1">
    <source>
        <dbReference type="SAM" id="SignalP"/>
    </source>
</evidence>
<protein>
    <submittedName>
        <fullName evidence="2">Quinohemoprotein amine dehydrogenase subunit beta</fullName>
    </submittedName>
</protein>